<dbReference type="PROSITE" id="PS51318">
    <property type="entry name" value="TAT"/>
    <property type="match status" value="1"/>
</dbReference>
<comment type="caution">
    <text evidence="1">The sequence shown here is derived from an EMBL/GenBank/DDBJ whole genome shotgun (WGS) entry which is preliminary data.</text>
</comment>
<dbReference type="InterPro" id="IPR045396">
    <property type="entry name" value="DUF6517"/>
</dbReference>
<dbReference type="AlphaFoldDB" id="L9Y5M1"/>
<evidence type="ECO:0008006" key="3">
    <source>
        <dbReference type="Google" id="ProtNLM"/>
    </source>
</evidence>
<evidence type="ECO:0000313" key="1">
    <source>
        <dbReference type="EMBL" id="ELY69359.1"/>
    </source>
</evidence>
<sequence length="235" mass="24965">MDRRQFIGALAAGGVGTAAGCLSGVADDATTFTAAPARVSADAASETGYEYQGTRKRVDERQVGGEDIEATSYLSTYDRSIDLPSGRFGDEPVRAGAFGVGTTPQVSVGGEDFNPISDLSDREIAARIQGHYEGLEIVRALGGRALEGLGVRFSLESYEGTATLQGEFEIDVALDIVQREHEDDHIVVAAIYPLEDVLPTEAEQERIDTLIGGLQSYDDLEVDIVESDGWGGSSN</sequence>
<gene>
    <name evidence="1" type="ORF">C489_05378</name>
</gene>
<proteinExistence type="predicted"/>
<dbReference type="NCBIfam" id="TIGR01409">
    <property type="entry name" value="TAT_signal_seq"/>
    <property type="match status" value="1"/>
</dbReference>
<accession>L9Y5M1</accession>
<reference evidence="1 2" key="1">
    <citation type="journal article" date="2014" name="PLoS Genet.">
        <title>Phylogenetically driven sequencing of extremely halophilic archaea reveals strategies for static and dynamic osmo-response.</title>
        <authorList>
            <person name="Becker E.A."/>
            <person name="Seitzer P.M."/>
            <person name="Tritt A."/>
            <person name="Larsen D."/>
            <person name="Krusor M."/>
            <person name="Yao A.I."/>
            <person name="Wu D."/>
            <person name="Madern D."/>
            <person name="Eisen J.A."/>
            <person name="Darling A.E."/>
            <person name="Facciotti M.T."/>
        </authorList>
    </citation>
    <scope>NUCLEOTIDE SEQUENCE [LARGE SCALE GENOMIC DNA]</scope>
    <source>
        <strain evidence="1 2">JCM 10478</strain>
    </source>
</reference>
<dbReference type="EMBL" id="AOID01000016">
    <property type="protein sequence ID" value="ELY69359.1"/>
    <property type="molecule type" value="Genomic_DNA"/>
</dbReference>
<dbReference type="PROSITE" id="PS51257">
    <property type="entry name" value="PROKAR_LIPOPROTEIN"/>
    <property type="match status" value="1"/>
</dbReference>
<dbReference type="InterPro" id="IPR019546">
    <property type="entry name" value="TAT_signal_bac_arc"/>
</dbReference>
<dbReference type="PATRIC" id="fig|1227496.3.peg.1086"/>
<dbReference type="InterPro" id="IPR006311">
    <property type="entry name" value="TAT_signal"/>
</dbReference>
<dbReference type="Pfam" id="PF20127">
    <property type="entry name" value="DUF6517"/>
    <property type="match status" value="1"/>
</dbReference>
<organism evidence="1 2">
    <name type="scientific">Natrinema versiforme JCM 10478</name>
    <dbReference type="NCBI Taxonomy" id="1227496"/>
    <lineage>
        <taxon>Archaea</taxon>
        <taxon>Methanobacteriati</taxon>
        <taxon>Methanobacteriota</taxon>
        <taxon>Stenosarchaea group</taxon>
        <taxon>Halobacteria</taxon>
        <taxon>Halobacteriales</taxon>
        <taxon>Natrialbaceae</taxon>
        <taxon>Natrinema</taxon>
    </lineage>
</organism>
<protein>
    <recommendedName>
        <fullName evidence="3">Lipoprotein</fullName>
    </recommendedName>
</protein>
<dbReference type="RefSeq" id="WP_006430129.1">
    <property type="nucleotide sequence ID" value="NZ_AOID01000016.1"/>
</dbReference>
<keyword evidence="2" id="KW-1185">Reference proteome</keyword>
<evidence type="ECO:0000313" key="2">
    <source>
        <dbReference type="Proteomes" id="UP000011632"/>
    </source>
</evidence>
<dbReference type="Proteomes" id="UP000011632">
    <property type="component" value="Unassembled WGS sequence"/>
</dbReference>
<name>L9Y5M1_9EURY</name>
<dbReference type="OrthoDB" id="205286at2157"/>